<evidence type="ECO:0000313" key="3">
    <source>
        <dbReference type="Proteomes" id="UP001165079"/>
    </source>
</evidence>
<evidence type="ECO:0000313" key="2">
    <source>
        <dbReference type="EMBL" id="GLZ81340.1"/>
    </source>
</evidence>
<accession>A0A9W6SQZ3</accession>
<reference evidence="2" key="1">
    <citation type="submission" date="2023-03" db="EMBL/GenBank/DDBJ databases">
        <title>Actinorhabdospora filicis NBRC 111898.</title>
        <authorList>
            <person name="Ichikawa N."/>
            <person name="Sato H."/>
            <person name="Tonouchi N."/>
        </authorList>
    </citation>
    <scope>NUCLEOTIDE SEQUENCE</scope>
    <source>
        <strain evidence="2">NBRC 111898</strain>
    </source>
</reference>
<dbReference type="AlphaFoldDB" id="A0A9W6SQZ3"/>
<dbReference type="InterPro" id="IPR001509">
    <property type="entry name" value="Epimerase_deHydtase"/>
</dbReference>
<dbReference type="InterPro" id="IPR036291">
    <property type="entry name" value="NAD(P)-bd_dom_sf"/>
</dbReference>
<sequence>MSTHVIVGAGGTGAATARLLAERGDRVRLVTRKGTGPAHPLIDLVRLDALDTEALAELTEGAAALYNAAMPDYTRWPELLPPLYASILLAAEHTGVPYVMLGNLYAYGPSEAPLTEDTPLNPVSVKGRVRADVWRAALDAHRAGRVRVAEVRSGQFLGPGAVSSFSLLAQPKVLAGRLALIDGEPDVPHSYTSTVDAAHALIAVAGSTDDADWGRAWHAPAISATPRELATRLAALTGSPEPRLEALTEREMELLAVSVPFFGELPEMAYMSHKPLHVDATAIEKRFGLRAEDVDEVLRSGL</sequence>
<dbReference type="EMBL" id="BSTX01000005">
    <property type="protein sequence ID" value="GLZ81340.1"/>
    <property type="molecule type" value="Genomic_DNA"/>
</dbReference>
<keyword evidence="3" id="KW-1185">Reference proteome</keyword>
<name>A0A9W6SQZ3_9ACTN</name>
<dbReference type="Gene3D" id="3.40.50.720">
    <property type="entry name" value="NAD(P)-binding Rossmann-like Domain"/>
    <property type="match status" value="1"/>
</dbReference>
<proteinExistence type="predicted"/>
<gene>
    <name evidence="2" type="ORF">Afil01_61470</name>
</gene>
<dbReference type="RefSeq" id="WP_285666791.1">
    <property type="nucleotide sequence ID" value="NZ_BSTX01000005.1"/>
</dbReference>
<dbReference type="Pfam" id="PF01370">
    <property type="entry name" value="Epimerase"/>
    <property type="match status" value="1"/>
</dbReference>
<comment type="caution">
    <text evidence="2">The sequence shown here is derived from an EMBL/GenBank/DDBJ whole genome shotgun (WGS) entry which is preliminary data.</text>
</comment>
<protein>
    <submittedName>
        <fullName evidence="2">NAD-dependent epimerase</fullName>
    </submittedName>
</protein>
<feature type="domain" description="NAD-dependent epimerase/dehydratase" evidence="1">
    <location>
        <begin position="6"/>
        <end position="205"/>
    </location>
</feature>
<organism evidence="2 3">
    <name type="scientific">Actinorhabdospora filicis</name>
    <dbReference type="NCBI Taxonomy" id="1785913"/>
    <lineage>
        <taxon>Bacteria</taxon>
        <taxon>Bacillati</taxon>
        <taxon>Actinomycetota</taxon>
        <taxon>Actinomycetes</taxon>
        <taxon>Micromonosporales</taxon>
        <taxon>Micromonosporaceae</taxon>
        <taxon>Actinorhabdospora</taxon>
    </lineage>
</organism>
<dbReference type="Proteomes" id="UP001165079">
    <property type="component" value="Unassembled WGS sequence"/>
</dbReference>
<dbReference type="SUPFAM" id="SSF51735">
    <property type="entry name" value="NAD(P)-binding Rossmann-fold domains"/>
    <property type="match status" value="1"/>
</dbReference>
<evidence type="ECO:0000259" key="1">
    <source>
        <dbReference type="Pfam" id="PF01370"/>
    </source>
</evidence>